<sequence>MEVASTSAVPGHPHFSSTGTVQVPVFYPTLEEMRNFPAFLSKVEQQHRAHLTCAIAKIVPPPEYRARRSGDYSDVDSYVIEQPVKEKVEGHAGIYCKTNKLYRRSMTVKEFRVLANKMRFPKGKLPPEDVEKHYWKTILQGEPIYGADTPGSVSDPHLKEFNMNHLGTVLDMLNETGVKIKGVNTVYLYFGMWKTTFPWHTEDMDLYSINYVHFGEPKFWYAIATESTSRFERLAAQSFPAAAKSCKSFMRHKNFLISPQVLRRNNIHFGTMVQFANEFIITFPRGYHMGFNIGYNCAESTNFASDRWIDFGKNAMVCACRADSVEIDMRPFMKAFRADEFDEWHQYWYGERVVKDRKRSTTSKRQPIHDDLGVEKKKRRSGEKNGGVRGPLIADVHIGEQTPDTEMTETPVNDMSALVDMIASNKWKKEVGELCKVRDLWSNLPVNLYAEKEFNNRRACESPHCAVCQYFVPKPLMEKRKTLPATSHRIIKRYHYAKVNPELCGIRENDESEDRLFRCSNCYVVVHEGCYPVGHVPSDVTQWRCVRCRRRDDLAVRSTSCHLCELRGGALIPAQDSGGDFVHVICALLNRRTIFPDPVALDSAYTRPPLKLSAPIKYADRPDSQYLAAFGIMQERGKFQCEYCKNTREGLLKCLVCEETLFHATCGRMAGASFEFRNWPDVTVAVCPDHNEVSDDSVSVSMGDKVKVYLPQYPGRLLKGVVMAVKTQEYCTVNFMDRNWSDDMQPEDIVECECSRIQCNGWHVPGAKIKIKWDDGTLYEGVFRNRYTSTLVTVELSSKQQPQLSEFAMMSKNLCKERFTSEAKLRKGKNGCTTLHGVTESCAVLSLVVTCNMWICF</sequence>
<proteinExistence type="inferred from homology"/>
<dbReference type="GO" id="GO:0010468">
    <property type="term" value="P:regulation of gene expression"/>
    <property type="evidence" value="ECO:0007669"/>
    <property type="project" value="TreeGrafter"/>
</dbReference>
<evidence type="ECO:0000256" key="5">
    <source>
        <dbReference type="ARBA" id="ARBA00022771"/>
    </source>
</evidence>
<keyword evidence="9" id="KW-0539">Nucleus</keyword>
<dbReference type="SUPFAM" id="SSF57903">
    <property type="entry name" value="FYVE/PHD zinc finger"/>
    <property type="match status" value="1"/>
</dbReference>
<dbReference type="SMART" id="SM00249">
    <property type="entry name" value="PHD"/>
    <property type="match status" value="2"/>
</dbReference>
<dbReference type="SUPFAM" id="SSF51197">
    <property type="entry name" value="Clavaminate synthase-like"/>
    <property type="match status" value="1"/>
</dbReference>
<keyword evidence="5" id="KW-0863">Zinc-finger</keyword>
<dbReference type="InterPro" id="IPR001965">
    <property type="entry name" value="Znf_PHD"/>
</dbReference>
<dbReference type="PROSITE" id="PS51184">
    <property type="entry name" value="JMJC"/>
    <property type="match status" value="1"/>
</dbReference>
<keyword evidence="7" id="KW-0156">Chromatin regulator</keyword>
<dbReference type="InterPro" id="IPR003349">
    <property type="entry name" value="JmjN"/>
</dbReference>
<dbReference type="GO" id="GO:0051864">
    <property type="term" value="F:histone H3K36 demethylase activity"/>
    <property type="evidence" value="ECO:0007669"/>
    <property type="project" value="TreeGrafter"/>
</dbReference>
<dbReference type="OrthoDB" id="9547406at2759"/>
<dbReference type="GO" id="GO:0140684">
    <property type="term" value="F:histone H3K9me2/H3K9me3 demethylase activity"/>
    <property type="evidence" value="ECO:0007669"/>
    <property type="project" value="UniProtKB-EC"/>
</dbReference>
<evidence type="ECO:0000256" key="7">
    <source>
        <dbReference type="ARBA" id="ARBA00022853"/>
    </source>
</evidence>
<dbReference type="Proteomes" id="UP000031036">
    <property type="component" value="Unassembled WGS sequence"/>
</dbReference>
<dbReference type="PANTHER" id="PTHR10694:SF129">
    <property type="entry name" value="LYSINE-SPECIFIC DEMETHYLASE 4B-RELATED"/>
    <property type="match status" value="1"/>
</dbReference>
<dbReference type="EMBL" id="JPKZ01001964">
    <property type="protein sequence ID" value="KHN78958.1"/>
    <property type="molecule type" value="Genomic_DNA"/>
</dbReference>
<comment type="subcellular location">
    <subcellularLocation>
        <location evidence="1">Nucleus</location>
    </subcellularLocation>
</comment>
<dbReference type="PROSITE" id="PS51805">
    <property type="entry name" value="EPHD"/>
    <property type="match status" value="1"/>
</dbReference>
<reference evidence="15 16" key="1">
    <citation type="submission" date="2014-11" db="EMBL/GenBank/DDBJ databases">
        <title>Genetic blueprint of the zoonotic pathogen Toxocara canis.</title>
        <authorList>
            <person name="Zhu X.-Q."/>
            <person name="Korhonen P.K."/>
            <person name="Cai H."/>
            <person name="Young N.D."/>
            <person name="Nejsum P."/>
            <person name="von Samson-Himmelstjerna G."/>
            <person name="Boag P.R."/>
            <person name="Tan P."/>
            <person name="Li Q."/>
            <person name="Min J."/>
            <person name="Yang Y."/>
            <person name="Wang X."/>
            <person name="Fang X."/>
            <person name="Hall R.S."/>
            <person name="Hofmann A."/>
            <person name="Sternberg P.W."/>
            <person name="Jex A.R."/>
            <person name="Gasser R.B."/>
        </authorList>
    </citation>
    <scope>NUCLEOTIDE SEQUENCE [LARGE SCALE GENOMIC DNA]</scope>
    <source>
        <strain evidence="15">PN_DK_2014</strain>
    </source>
</reference>
<keyword evidence="16" id="KW-1185">Reference proteome</keyword>
<dbReference type="Pfam" id="PF02375">
    <property type="entry name" value="JmjN"/>
    <property type="match status" value="1"/>
</dbReference>
<dbReference type="GO" id="GO:0008168">
    <property type="term" value="F:methyltransferase activity"/>
    <property type="evidence" value="ECO:0007669"/>
    <property type="project" value="UniProtKB-KW"/>
</dbReference>
<evidence type="ECO:0000256" key="11">
    <source>
        <dbReference type="SAM" id="MobiDB-lite"/>
    </source>
</evidence>
<accession>A0A0B2VBS7</accession>
<dbReference type="AlphaFoldDB" id="A0A0B2VBS7"/>
<feature type="domain" description="JmjC" evidence="13">
    <location>
        <begin position="155"/>
        <end position="320"/>
    </location>
</feature>
<keyword evidence="15" id="KW-0808">Transferase</keyword>
<dbReference type="InterPro" id="IPR011011">
    <property type="entry name" value="Znf_FYVE_PHD"/>
</dbReference>
<evidence type="ECO:0000259" key="14">
    <source>
        <dbReference type="PROSITE" id="PS51805"/>
    </source>
</evidence>
<feature type="region of interest" description="Disordered" evidence="11">
    <location>
        <begin position="359"/>
        <end position="390"/>
    </location>
</feature>
<comment type="similarity">
    <text evidence="2">Belongs to the JHDM3 histone demethylase family.</text>
</comment>
<dbReference type="GO" id="GO:0008270">
    <property type="term" value="F:zinc ion binding"/>
    <property type="evidence" value="ECO:0007669"/>
    <property type="project" value="UniProtKB-KW"/>
</dbReference>
<comment type="catalytic activity">
    <reaction evidence="10">
        <text>N(6),N(6),N(6)-trimethyl-L-lysyl(9)-[histone H3] + 2 2-oxoglutarate + 2 O2 = N(6)-methyl-L-lysyl(9)-[histone H3] + 2 formaldehyde + 2 succinate + 2 CO2</text>
        <dbReference type="Rhea" id="RHEA:60200"/>
        <dbReference type="Rhea" id="RHEA-COMP:15538"/>
        <dbReference type="Rhea" id="RHEA-COMP:15542"/>
        <dbReference type="ChEBI" id="CHEBI:15379"/>
        <dbReference type="ChEBI" id="CHEBI:16526"/>
        <dbReference type="ChEBI" id="CHEBI:16810"/>
        <dbReference type="ChEBI" id="CHEBI:16842"/>
        <dbReference type="ChEBI" id="CHEBI:30031"/>
        <dbReference type="ChEBI" id="CHEBI:61929"/>
        <dbReference type="ChEBI" id="CHEBI:61961"/>
        <dbReference type="EC" id="1.14.11.66"/>
    </reaction>
</comment>
<dbReference type="SUPFAM" id="SSF63748">
    <property type="entry name" value="Tudor/PWWP/MBT"/>
    <property type="match status" value="1"/>
</dbReference>
<evidence type="ECO:0000259" key="12">
    <source>
        <dbReference type="PROSITE" id="PS51183"/>
    </source>
</evidence>
<keyword evidence="15" id="KW-0489">Methyltransferase</keyword>
<dbReference type="STRING" id="6265.A0A0B2VBS7"/>
<feature type="domain" description="PHD-type" evidence="14">
    <location>
        <begin position="558"/>
        <end position="691"/>
    </location>
</feature>
<dbReference type="Gene3D" id="2.60.120.650">
    <property type="entry name" value="Cupin"/>
    <property type="match status" value="1"/>
</dbReference>
<dbReference type="SMART" id="SM00558">
    <property type="entry name" value="JmjC"/>
    <property type="match status" value="1"/>
</dbReference>
<dbReference type="EC" id="1.14.11.66" evidence="3"/>
<gene>
    <name evidence="15" type="primary">jmjd-2</name>
    <name evidence="15" type="ORF">Tcan_09038</name>
</gene>
<name>A0A0B2VBS7_TOXCA</name>
<dbReference type="InterPro" id="IPR003347">
    <property type="entry name" value="JmjC_dom"/>
</dbReference>
<feature type="domain" description="JmjN" evidence="12">
    <location>
        <begin position="23"/>
        <end position="67"/>
    </location>
</feature>
<dbReference type="OMA" id="VHEGCYP"/>
<organism evidence="15 16">
    <name type="scientific">Toxocara canis</name>
    <name type="common">Canine roundworm</name>
    <dbReference type="NCBI Taxonomy" id="6265"/>
    <lineage>
        <taxon>Eukaryota</taxon>
        <taxon>Metazoa</taxon>
        <taxon>Ecdysozoa</taxon>
        <taxon>Nematoda</taxon>
        <taxon>Chromadorea</taxon>
        <taxon>Rhabditida</taxon>
        <taxon>Spirurina</taxon>
        <taxon>Ascaridomorpha</taxon>
        <taxon>Ascaridoidea</taxon>
        <taxon>Toxocaridae</taxon>
        <taxon>Toxocara</taxon>
    </lineage>
</organism>
<evidence type="ECO:0000256" key="10">
    <source>
        <dbReference type="ARBA" id="ARBA00049349"/>
    </source>
</evidence>
<dbReference type="InterPro" id="IPR034732">
    <property type="entry name" value="EPHD"/>
</dbReference>
<dbReference type="GO" id="GO:0005634">
    <property type="term" value="C:nucleus"/>
    <property type="evidence" value="ECO:0007669"/>
    <property type="project" value="UniProtKB-SubCell"/>
</dbReference>
<dbReference type="GO" id="GO:0000785">
    <property type="term" value="C:chromatin"/>
    <property type="evidence" value="ECO:0007669"/>
    <property type="project" value="TreeGrafter"/>
</dbReference>
<dbReference type="SMART" id="SM00545">
    <property type="entry name" value="JmjN"/>
    <property type="match status" value="1"/>
</dbReference>
<keyword evidence="6" id="KW-0862">Zinc</keyword>
<evidence type="ECO:0000256" key="1">
    <source>
        <dbReference type="ARBA" id="ARBA00004123"/>
    </source>
</evidence>
<dbReference type="Gene3D" id="3.30.40.10">
    <property type="entry name" value="Zinc/RING finger domain, C3HC4 (zinc finger)"/>
    <property type="match status" value="2"/>
</dbReference>
<evidence type="ECO:0000256" key="4">
    <source>
        <dbReference type="ARBA" id="ARBA00022723"/>
    </source>
</evidence>
<comment type="caution">
    <text evidence="15">The sequence shown here is derived from an EMBL/GenBank/DDBJ whole genome shotgun (WGS) entry which is preliminary data.</text>
</comment>
<dbReference type="InterPro" id="IPR013083">
    <property type="entry name" value="Znf_RING/FYVE/PHD"/>
</dbReference>
<evidence type="ECO:0000256" key="8">
    <source>
        <dbReference type="ARBA" id="ARBA00022964"/>
    </source>
</evidence>
<evidence type="ECO:0000256" key="3">
    <source>
        <dbReference type="ARBA" id="ARBA00012900"/>
    </source>
</evidence>
<evidence type="ECO:0000256" key="9">
    <source>
        <dbReference type="ARBA" id="ARBA00023242"/>
    </source>
</evidence>
<evidence type="ECO:0000313" key="15">
    <source>
        <dbReference type="EMBL" id="KHN78958.1"/>
    </source>
</evidence>
<evidence type="ECO:0000313" key="16">
    <source>
        <dbReference type="Proteomes" id="UP000031036"/>
    </source>
</evidence>
<protein>
    <recommendedName>
        <fullName evidence="3">[histone H3]-trimethyl-L-lysine(9) demethylase</fullName>
        <ecNumber evidence="3">1.14.11.66</ecNumber>
    </recommendedName>
</protein>
<keyword evidence="4" id="KW-0479">Metal-binding</keyword>
<dbReference type="Pfam" id="PF02373">
    <property type="entry name" value="JmjC"/>
    <property type="match status" value="1"/>
</dbReference>
<dbReference type="GO" id="GO:0032259">
    <property type="term" value="P:methylation"/>
    <property type="evidence" value="ECO:0007669"/>
    <property type="project" value="UniProtKB-KW"/>
</dbReference>
<keyword evidence="8" id="KW-0560">Oxidoreductase</keyword>
<keyword evidence="8" id="KW-0223">Dioxygenase</keyword>
<dbReference type="PANTHER" id="PTHR10694">
    <property type="entry name" value="LYSINE-SPECIFIC DEMETHYLASE"/>
    <property type="match status" value="1"/>
</dbReference>
<dbReference type="Gene3D" id="3.10.330.70">
    <property type="match status" value="1"/>
</dbReference>
<evidence type="ECO:0000256" key="6">
    <source>
        <dbReference type="ARBA" id="ARBA00022833"/>
    </source>
</evidence>
<evidence type="ECO:0000259" key="13">
    <source>
        <dbReference type="PROSITE" id="PS51184"/>
    </source>
</evidence>
<evidence type="ECO:0000256" key="2">
    <source>
        <dbReference type="ARBA" id="ARBA00009711"/>
    </source>
</evidence>
<dbReference type="PROSITE" id="PS51183">
    <property type="entry name" value="JMJN"/>
    <property type="match status" value="1"/>
</dbReference>